<keyword evidence="1" id="KW-0862">Zinc</keyword>
<dbReference type="InParanoid" id="A0A1Q3CSH0"/>
<evidence type="ECO:0000256" key="1">
    <source>
        <dbReference type="PROSITE-ProRule" id="PRU00047"/>
    </source>
</evidence>
<evidence type="ECO:0000313" key="4">
    <source>
        <dbReference type="EMBL" id="GAV83196.1"/>
    </source>
</evidence>
<dbReference type="SUPFAM" id="SSF50630">
    <property type="entry name" value="Acid proteases"/>
    <property type="match status" value="1"/>
</dbReference>
<dbReference type="Pfam" id="PF08284">
    <property type="entry name" value="RVP_2"/>
    <property type="match status" value="1"/>
</dbReference>
<organism evidence="4 5">
    <name type="scientific">Cephalotus follicularis</name>
    <name type="common">Albany pitcher plant</name>
    <dbReference type="NCBI Taxonomy" id="3775"/>
    <lineage>
        <taxon>Eukaryota</taxon>
        <taxon>Viridiplantae</taxon>
        <taxon>Streptophyta</taxon>
        <taxon>Embryophyta</taxon>
        <taxon>Tracheophyta</taxon>
        <taxon>Spermatophyta</taxon>
        <taxon>Magnoliopsida</taxon>
        <taxon>eudicotyledons</taxon>
        <taxon>Gunneridae</taxon>
        <taxon>Pentapetalae</taxon>
        <taxon>rosids</taxon>
        <taxon>fabids</taxon>
        <taxon>Oxalidales</taxon>
        <taxon>Cephalotaceae</taxon>
        <taxon>Cephalotus</taxon>
    </lineage>
</organism>
<evidence type="ECO:0000256" key="2">
    <source>
        <dbReference type="SAM" id="MobiDB-lite"/>
    </source>
</evidence>
<dbReference type="AlphaFoldDB" id="A0A1Q3CSH0"/>
<feature type="region of interest" description="Disordered" evidence="2">
    <location>
        <begin position="1"/>
        <end position="68"/>
    </location>
</feature>
<gene>
    <name evidence="4" type="ORF">CFOL_v3_26645</name>
</gene>
<dbReference type="OrthoDB" id="1300414at2759"/>
<dbReference type="Proteomes" id="UP000187406">
    <property type="component" value="Unassembled WGS sequence"/>
</dbReference>
<reference evidence="5" key="1">
    <citation type="submission" date="2016-04" db="EMBL/GenBank/DDBJ databases">
        <title>Cephalotus genome sequencing.</title>
        <authorList>
            <person name="Fukushima K."/>
            <person name="Hasebe M."/>
            <person name="Fang X."/>
        </authorList>
    </citation>
    <scope>NUCLEOTIDE SEQUENCE [LARGE SCALE GENOMIC DNA]</scope>
    <source>
        <strain evidence="5">cv. St1</strain>
    </source>
</reference>
<dbReference type="InterPro" id="IPR036875">
    <property type="entry name" value="Znf_CCHC_sf"/>
</dbReference>
<dbReference type="GO" id="GO:0008270">
    <property type="term" value="F:zinc ion binding"/>
    <property type="evidence" value="ECO:0007669"/>
    <property type="project" value="UniProtKB-KW"/>
</dbReference>
<dbReference type="EMBL" id="BDDD01002827">
    <property type="protein sequence ID" value="GAV83196.1"/>
    <property type="molecule type" value="Genomic_DNA"/>
</dbReference>
<feature type="compositionally biased region" description="Polar residues" evidence="2">
    <location>
        <begin position="17"/>
        <end position="34"/>
    </location>
</feature>
<keyword evidence="5" id="KW-1185">Reference proteome</keyword>
<dbReference type="InterPro" id="IPR021109">
    <property type="entry name" value="Peptidase_aspartic_dom_sf"/>
</dbReference>
<feature type="domain" description="CCHC-type" evidence="3">
    <location>
        <begin position="85"/>
        <end position="100"/>
    </location>
</feature>
<protein>
    <submittedName>
        <fullName evidence="4">RVP_2 domain-containing protein</fullName>
    </submittedName>
</protein>
<name>A0A1Q3CSH0_CEPFO</name>
<evidence type="ECO:0000313" key="5">
    <source>
        <dbReference type="Proteomes" id="UP000187406"/>
    </source>
</evidence>
<comment type="caution">
    <text evidence="4">The sequence shown here is derived from an EMBL/GenBank/DDBJ whole genome shotgun (WGS) entry which is preliminary data.</text>
</comment>
<accession>A0A1Q3CSH0</accession>
<dbReference type="InterPro" id="IPR032567">
    <property type="entry name" value="RTL1-rel"/>
</dbReference>
<dbReference type="SUPFAM" id="SSF57756">
    <property type="entry name" value="Retrovirus zinc finger-like domains"/>
    <property type="match status" value="1"/>
</dbReference>
<dbReference type="CDD" id="cd00303">
    <property type="entry name" value="retropepsin_like"/>
    <property type="match status" value="1"/>
</dbReference>
<dbReference type="Gene3D" id="2.40.70.10">
    <property type="entry name" value="Acid Proteases"/>
    <property type="match status" value="1"/>
</dbReference>
<dbReference type="PROSITE" id="PS50158">
    <property type="entry name" value="ZF_CCHC"/>
    <property type="match status" value="1"/>
</dbReference>
<dbReference type="SMART" id="SM00343">
    <property type="entry name" value="ZnF_C2HC"/>
    <property type="match status" value="2"/>
</dbReference>
<proteinExistence type="predicted"/>
<evidence type="ECO:0000259" key="3">
    <source>
        <dbReference type="PROSITE" id="PS50158"/>
    </source>
</evidence>
<dbReference type="InterPro" id="IPR001878">
    <property type="entry name" value="Znf_CCHC"/>
</dbReference>
<feature type="compositionally biased region" description="Basic and acidic residues" evidence="2">
    <location>
        <begin position="7"/>
        <end position="16"/>
    </location>
</feature>
<keyword evidence="1" id="KW-0479">Metal-binding</keyword>
<dbReference type="PANTHER" id="PTHR15503:SF45">
    <property type="entry name" value="RNA-DIRECTED DNA POLYMERASE HOMOLOG"/>
    <property type="match status" value="1"/>
</dbReference>
<dbReference type="PANTHER" id="PTHR15503">
    <property type="entry name" value="LDOC1 RELATED"/>
    <property type="match status" value="1"/>
</dbReference>
<keyword evidence="1" id="KW-0863">Zinc-finger</keyword>
<sequence length="367" mass="40673">MILEADANERRAERTRTNQSRAVQSQGQGSNNPARLTRFDNIGQGGSRRTRSRTPNRNRQQNTGGCTFCGRPNHDESECWKKTGKCLKCGSQDHILNNCPMIREQVRGQQGNAGASGSVAATQLRRDTGKGIMKGRVYTLSKDDMPESTTVVGGTIYISDILAHVLIDPGATHSFIASKFAHKLHGITTRLTYVLEVSTPAGTCLLFDTVMKDCEIVIAGIELSADLIVLPIRDFDVILGMDWLYAHHACVDCYNKMMTFYLRDGTECKFIGEKHITAPIISYTRAQKYLKQGCEGYLAYVIDHTKGTPSIEQVPVVCEFPDVFPDELTSLPPERDIEFSIELLPGTAPISRAPYRMAPAELKELKV</sequence>
<dbReference type="GO" id="GO:0003676">
    <property type="term" value="F:nucleic acid binding"/>
    <property type="evidence" value="ECO:0007669"/>
    <property type="project" value="InterPro"/>
</dbReference>
<dbReference type="Gene3D" id="4.10.60.10">
    <property type="entry name" value="Zinc finger, CCHC-type"/>
    <property type="match status" value="1"/>
</dbReference>